<organism evidence="5 6">
    <name type="scientific">Streptomyces poriferorum</name>
    <dbReference type="NCBI Taxonomy" id="2798799"/>
    <lineage>
        <taxon>Bacteria</taxon>
        <taxon>Bacillati</taxon>
        <taxon>Actinomycetota</taxon>
        <taxon>Actinomycetes</taxon>
        <taxon>Kitasatosporales</taxon>
        <taxon>Streptomycetaceae</taxon>
        <taxon>Streptomyces</taxon>
    </lineage>
</organism>
<feature type="region of interest" description="Disordered" evidence="3">
    <location>
        <begin position="468"/>
        <end position="520"/>
    </location>
</feature>
<keyword evidence="6" id="KW-1185">Reference proteome</keyword>
<dbReference type="RefSeq" id="WP_306071717.1">
    <property type="nucleotide sequence ID" value="NZ_CP120988.1"/>
</dbReference>
<dbReference type="InterPro" id="IPR041664">
    <property type="entry name" value="AAA_16"/>
</dbReference>
<evidence type="ECO:0000259" key="4">
    <source>
        <dbReference type="PROSITE" id="PS50043"/>
    </source>
</evidence>
<dbReference type="PROSITE" id="PS50043">
    <property type="entry name" value="HTH_LUXR_2"/>
    <property type="match status" value="1"/>
</dbReference>
<dbReference type="EMBL" id="CP120988">
    <property type="protein sequence ID" value="WLQ56268.1"/>
    <property type="molecule type" value="Genomic_DNA"/>
</dbReference>
<evidence type="ECO:0000256" key="2">
    <source>
        <dbReference type="ARBA" id="ARBA00022840"/>
    </source>
</evidence>
<dbReference type="CDD" id="cd06170">
    <property type="entry name" value="LuxR_C_like"/>
    <property type="match status" value="1"/>
</dbReference>
<dbReference type="PANTHER" id="PTHR16305:SF35">
    <property type="entry name" value="TRANSCRIPTIONAL ACTIVATOR DOMAIN"/>
    <property type="match status" value="1"/>
</dbReference>
<dbReference type="SMART" id="SM00421">
    <property type="entry name" value="HTH_LUXR"/>
    <property type="match status" value="1"/>
</dbReference>
<feature type="domain" description="HTH luxR-type" evidence="4">
    <location>
        <begin position="830"/>
        <end position="896"/>
    </location>
</feature>
<keyword evidence="2" id="KW-0067">ATP-binding</keyword>
<dbReference type="InterPro" id="IPR027417">
    <property type="entry name" value="P-loop_NTPase"/>
</dbReference>
<dbReference type="InterPro" id="IPR000792">
    <property type="entry name" value="Tscrpt_reg_LuxR_C"/>
</dbReference>
<dbReference type="Proteomes" id="UP001235744">
    <property type="component" value="Chromosome"/>
</dbReference>
<dbReference type="Pfam" id="PF00196">
    <property type="entry name" value="GerE"/>
    <property type="match status" value="1"/>
</dbReference>
<evidence type="ECO:0000256" key="1">
    <source>
        <dbReference type="ARBA" id="ARBA00022741"/>
    </source>
</evidence>
<evidence type="ECO:0000256" key="3">
    <source>
        <dbReference type="SAM" id="MobiDB-lite"/>
    </source>
</evidence>
<dbReference type="SUPFAM" id="SSF46894">
    <property type="entry name" value="C-terminal effector domain of the bipartite response regulators"/>
    <property type="match status" value="1"/>
</dbReference>
<evidence type="ECO:0000313" key="6">
    <source>
        <dbReference type="Proteomes" id="UP001235744"/>
    </source>
</evidence>
<keyword evidence="1" id="KW-0547">Nucleotide-binding</keyword>
<dbReference type="InterPro" id="IPR036388">
    <property type="entry name" value="WH-like_DNA-bd_sf"/>
</dbReference>
<protein>
    <submittedName>
        <fullName evidence="5">AAA family ATPase</fullName>
    </submittedName>
</protein>
<dbReference type="PRINTS" id="PR00038">
    <property type="entry name" value="HTHLUXR"/>
</dbReference>
<reference evidence="5 6" key="1">
    <citation type="submission" date="2023-03" db="EMBL/GenBank/DDBJ databases">
        <title>Isolation and description of six Streptomyces strains from soil environments, able to metabolize different microbial glucans.</title>
        <authorList>
            <person name="Widen T."/>
            <person name="Larsbrink J."/>
        </authorList>
    </citation>
    <scope>NUCLEOTIDE SEQUENCE [LARGE SCALE GENOMIC DNA]</scope>
    <source>
        <strain evidence="5 6">Alt2</strain>
    </source>
</reference>
<dbReference type="Pfam" id="PF13191">
    <property type="entry name" value="AAA_16"/>
    <property type="match status" value="1"/>
</dbReference>
<dbReference type="PROSITE" id="PS00622">
    <property type="entry name" value="HTH_LUXR_1"/>
    <property type="match status" value="1"/>
</dbReference>
<name>A0ABY9ILT8_9ACTN</name>
<proteinExistence type="predicted"/>
<dbReference type="SUPFAM" id="SSF52540">
    <property type="entry name" value="P-loop containing nucleoside triphosphate hydrolases"/>
    <property type="match status" value="1"/>
</dbReference>
<sequence length="901" mass="97582">MDFAERELEVRALRTALGECRGGATRIVVIEGAAGCGKSELIDSLAEWADADDLVLRAFGSPTERDLPLGLMRQLTGDAPAGALPEFSAAPDGEPQVSAMREFQAALELLSATTPVVISVDDVHHADSASLRYLQHIVRHSRSTRMLLVLTTPLHQDSQDASFGTELLRSRNVRRIRLRRLTPEGCRRVAATSPGPTPREALSGELHAISGGNPLLLRALLEEYRSAPATTDDFRPEQGGLFGQAVLTCLRHSGPRMLDLGAALAVLGDAYTPERAGRLLGIPAFTAAQSVASLSASGILSGHRFPHPHTQTAVLDQVPADVLAGLHLRTGELLHAEGESVTRISGHLLTAAQLGGSLIALPWAVDVLREAAEDLLTHSDPARATQALELAHELSRDEQQRADIKTRLAAVTWRVNPGRAEKHLSAPLAVLRAGRLAAERLAPLAELLTCQGRVAEAGEVMSRILRETVAGSTGGQDRNGFGPRPDEDSGVTGTRTENPPGPGEGRLAPGAGSSTETTAAERFLRTTVLTDDTLEPVMRALRSLAYFGHPEQAAACCRELISEAERQKAPAWQALFSSALAAVLLRLSDLHSAEEYACRALDCLPEQSSSAFIGSPTATLIRARTLMGDHAAVARQLHQPVSDTLFKSTHGLAYLRARGLYLMATHQLHAALGDFLEAGRLARSWGVDRPAVLPWRTDAADVLFRLGETQRARTLVEQQFADPDARRPWVRGISLRLRAVTSDPRQRLTLLNQSVDELSRSGDRVELARSLAELGRALRAVGEPARADSVIRRAWSLARECGAETLCEEFSPELGPEDRMRRRGAPEEFRSDLDTKLSDSERRVATLAASGYTNREISLKLHITVSTVEQHLTRVYRKLNITRRQDLPVDLHLAVSTAEAV</sequence>
<dbReference type="Gene3D" id="1.25.40.10">
    <property type="entry name" value="Tetratricopeptide repeat domain"/>
    <property type="match status" value="1"/>
</dbReference>
<accession>A0ABY9ILT8</accession>
<evidence type="ECO:0000313" key="5">
    <source>
        <dbReference type="EMBL" id="WLQ56268.1"/>
    </source>
</evidence>
<dbReference type="InterPro" id="IPR011990">
    <property type="entry name" value="TPR-like_helical_dom_sf"/>
</dbReference>
<dbReference type="PANTHER" id="PTHR16305">
    <property type="entry name" value="TESTICULAR SOLUBLE ADENYLYL CYCLASE"/>
    <property type="match status" value="1"/>
</dbReference>
<dbReference type="Gene3D" id="1.10.10.10">
    <property type="entry name" value="Winged helix-like DNA-binding domain superfamily/Winged helix DNA-binding domain"/>
    <property type="match status" value="1"/>
</dbReference>
<dbReference type="InterPro" id="IPR016032">
    <property type="entry name" value="Sig_transdc_resp-reg_C-effctor"/>
</dbReference>
<gene>
    <name evidence="5" type="ORF">P8A19_12820</name>
</gene>
<dbReference type="SUPFAM" id="SSF48452">
    <property type="entry name" value="TPR-like"/>
    <property type="match status" value="1"/>
</dbReference>